<name>A0A150IMH7_9EURY</name>
<dbReference type="Proteomes" id="UP000092401">
    <property type="component" value="Unassembled WGS sequence"/>
</dbReference>
<dbReference type="EMBL" id="LNGE01000002">
    <property type="protein sequence ID" value="KYC46231.1"/>
    <property type="molecule type" value="Genomic_DNA"/>
</dbReference>
<dbReference type="Pfam" id="PF02649">
    <property type="entry name" value="GCHY-1"/>
    <property type="match status" value="1"/>
</dbReference>
<evidence type="ECO:0000313" key="2">
    <source>
        <dbReference type="EMBL" id="KYC46231.1"/>
    </source>
</evidence>
<dbReference type="Gene3D" id="3.10.270.10">
    <property type="entry name" value="Urate Oxidase"/>
    <property type="match status" value="1"/>
</dbReference>
<dbReference type="EMBL" id="LNJC01000002">
    <property type="protein sequence ID" value="KYC51229.1"/>
    <property type="molecule type" value="Genomic_DNA"/>
</dbReference>
<dbReference type="Proteomes" id="UP000092403">
    <property type="component" value="Unassembled WGS sequence"/>
</dbReference>
<keyword evidence="1 2" id="KW-0378">Hydrolase</keyword>
<gene>
    <name evidence="2" type="primary">mptA</name>
    <name evidence="2" type="ORF">APG10_00101</name>
    <name evidence="3" type="ORF">APG11_01422</name>
    <name evidence="4" type="ORF">APG12_00154</name>
</gene>
<dbReference type="PANTHER" id="PTHR36445:SF1">
    <property type="entry name" value="GTP CYCLOHYDROLASE MPTA"/>
    <property type="match status" value="1"/>
</dbReference>
<organism evidence="2 6">
    <name type="scientific">Candidatus Methanofastidiosum methylothiophilum</name>
    <dbReference type="NCBI Taxonomy" id="1705564"/>
    <lineage>
        <taxon>Archaea</taxon>
        <taxon>Methanobacteriati</taxon>
        <taxon>Methanobacteriota</taxon>
        <taxon>Stenosarchaea group</taxon>
        <taxon>Candidatus Methanofastidiosia</taxon>
        <taxon>Candidatus Methanofastidiosales</taxon>
        <taxon>Candidatus Methanofastidiosaceae</taxon>
        <taxon>Candidatus Methanofastidiosum</taxon>
    </lineage>
</organism>
<evidence type="ECO:0000313" key="3">
    <source>
        <dbReference type="EMBL" id="KYC47113.1"/>
    </source>
</evidence>
<protein>
    <submittedName>
        <fullName evidence="2">GTP cyclohydrolase MptA</fullName>
        <ecNumber evidence="2">3.5.4.39</ecNumber>
    </submittedName>
</protein>
<dbReference type="GO" id="GO:0044682">
    <property type="term" value="F:GTP cyclohydrolase IV activity"/>
    <property type="evidence" value="ECO:0007669"/>
    <property type="project" value="UniProtKB-EC"/>
</dbReference>
<dbReference type="GO" id="GO:0003934">
    <property type="term" value="F:GTP cyclohydrolase I activity"/>
    <property type="evidence" value="ECO:0007669"/>
    <property type="project" value="InterPro"/>
</dbReference>
<accession>A0A150IQ53</accession>
<evidence type="ECO:0000256" key="1">
    <source>
        <dbReference type="ARBA" id="ARBA00022801"/>
    </source>
</evidence>
<evidence type="ECO:0000313" key="4">
    <source>
        <dbReference type="EMBL" id="KYC51229.1"/>
    </source>
</evidence>
<reference evidence="5 6" key="1">
    <citation type="journal article" date="2016" name="ISME J.">
        <title>Chasing the elusive Euryarchaeota class WSA2: genomes reveal a uniquely fastidious methyl-reducing methanogen.</title>
        <authorList>
            <person name="Nobu M.K."/>
            <person name="Narihiro T."/>
            <person name="Kuroda K."/>
            <person name="Mei R."/>
            <person name="Liu W.T."/>
        </authorList>
    </citation>
    <scope>NUCLEOTIDE SEQUENCE [LARGE SCALE GENOMIC DNA]</scope>
    <source>
        <strain evidence="2">B03fssc0709_Meth_Bin005</strain>
        <strain evidence="3">B15fssc0709_Meth_Bin003</strain>
        <strain evidence="4">BMIXfssc0709_Meth_Bin006</strain>
    </source>
</reference>
<dbReference type="Proteomes" id="UP000091929">
    <property type="component" value="Unassembled WGS sequence"/>
</dbReference>
<dbReference type="AlphaFoldDB" id="A0A150IMH7"/>
<sequence length="264" mass="30506">MINTQDESPKHQLKLERVGIKNLKTLIKIERNNKEYMHIPKINIFMDLTEDKKGVHMSRFIESITEILEDEVRGEHNSLEQIGKHILEKLKVKHSYISAEIEFESEIPLFEITPVSKKDTIEIHDIKVSLRNNNGSWIKILEVSVIGNTACPHALAVNKKGTHIQRAIGNLRIETDFDNDIDLEEMIRVVDNSFSSRVFTLLKTEDESFVVDRMHNNPFFVEDVCRNMLSLSFSKFKKSKIHAECLSQESIHRHDVFAEGAIET</sequence>
<dbReference type="InterPro" id="IPR003801">
    <property type="entry name" value="GTP_cyclohydrolase_FolE2/MptA"/>
</dbReference>
<accession>A0A150IMH7</accession>
<evidence type="ECO:0000313" key="6">
    <source>
        <dbReference type="Proteomes" id="UP000092401"/>
    </source>
</evidence>
<dbReference type="EC" id="3.5.4.39" evidence="2"/>
<evidence type="ECO:0000313" key="5">
    <source>
        <dbReference type="Proteomes" id="UP000091929"/>
    </source>
</evidence>
<proteinExistence type="predicted"/>
<comment type="caution">
    <text evidence="2">The sequence shown here is derived from an EMBL/GenBank/DDBJ whole genome shotgun (WGS) entry which is preliminary data.</text>
</comment>
<accession>A0A150J1X7</accession>
<dbReference type="EMBL" id="LNGF01000033">
    <property type="protein sequence ID" value="KYC47113.1"/>
    <property type="molecule type" value="Genomic_DNA"/>
</dbReference>
<dbReference type="PANTHER" id="PTHR36445">
    <property type="entry name" value="GTP CYCLOHYDROLASE MPTA"/>
    <property type="match status" value="1"/>
</dbReference>